<evidence type="ECO:0000313" key="2">
    <source>
        <dbReference type="Proteomes" id="UP000277537"/>
    </source>
</evidence>
<dbReference type="Proteomes" id="UP000277537">
    <property type="component" value="Unassembled WGS sequence"/>
</dbReference>
<protein>
    <submittedName>
        <fullName evidence="1">Uncharacterized protein</fullName>
    </submittedName>
</protein>
<organism evidence="1 2">
    <name type="scientific">Acinetobacter johnsonii</name>
    <dbReference type="NCBI Taxonomy" id="40214"/>
    <lineage>
        <taxon>Bacteria</taxon>
        <taxon>Pseudomonadati</taxon>
        <taxon>Pseudomonadota</taxon>
        <taxon>Gammaproteobacteria</taxon>
        <taxon>Moraxellales</taxon>
        <taxon>Moraxellaceae</taxon>
        <taxon>Acinetobacter</taxon>
    </lineage>
</organism>
<gene>
    <name evidence="1" type="ORF">EGT73_18885</name>
</gene>
<reference evidence="1 2" key="1">
    <citation type="submission" date="2018-10" db="EMBL/GenBank/DDBJ databases">
        <title>Transmission dynamics of multidrug resistant bacteria on intensive care unit surfaces.</title>
        <authorList>
            <person name="D'Souza A.W."/>
            <person name="Potter R.F."/>
            <person name="Wallace M."/>
            <person name="Shupe A."/>
            <person name="Patel S."/>
            <person name="Sun S."/>
            <person name="Gul D."/>
            <person name="Kwon J.H."/>
            <person name="Andleeb S."/>
            <person name="Burnham C.-A.D."/>
            <person name="Dantas G."/>
        </authorList>
    </citation>
    <scope>NUCLEOTIDE SEQUENCE [LARGE SCALE GENOMIC DNA]</scope>
    <source>
        <strain evidence="1 2">AJ_385</strain>
    </source>
</reference>
<comment type="caution">
    <text evidence="1">The sequence shown here is derived from an EMBL/GenBank/DDBJ whole genome shotgun (WGS) entry which is preliminary data.</text>
</comment>
<sequence length="107" mass="11912">MLKKLNKPDPLDQIMLARITADDFGLPESDPVKDNAWFKTRASIQIKSAIKAISNATNQHDFITAQAQAESFITAALDYEFIDLSEKAVWLEEMATVVRIQTIGESA</sequence>
<accession>A0A427UIZ1</accession>
<dbReference type="AlphaFoldDB" id="A0A427UIZ1"/>
<proteinExistence type="predicted"/>
<name>A0A427UIZ1_ACIJO</name>
<evidence type="ECO:0000313" key="1">
    <source>
        <dbReference type="EMBL" id="RSE15053.1"/>
    </source>
</evidence>
<dbReference type="RefSeq" id="WP_125275137.1">
    <property type="nucleotide sequence ID" value="NZ_JAOCHC010000008.1"/>
</dbReference>
<dbReference type="EMBL" id="RHXE01000111">
    <property type="protein sequence ID" value="RSE15053.1"/>
    <property type="molecule type" value="Genomic_DNA"/>
</dbReference>